<evidence type="ECO:0000256" key="5">
    <source>
        <dbReference type="ARBA" id="ARBA00023098"/>
    </source>
</evidence>
<dbReference type="Gene3D" id="2.160.10.10">
    <property type="entry name" value="Hexapeptide repeat proteins"/>
    <property type="match status" value="1"/>
</dbReference>
<organism evidence="8 9">
    <name type="scientific">Fibrobacter intestinalis</name>
    <dbReference type="NCBI Taxonomy" id="28122"/>
    <lineage>
        <taxon>Bacteria</taxon>
        <taxon>Pseudomonadati</taxon>
        <taxon>Fibrobacterota</taxon>
        <taxon>Fibrobacteria</taxon>
        <taxon>Fibrobacterales</taxon>
        <taxon>Fibrobacteraceae</taxon>
        <taxon>Fibrobacter</taxon>
    </lineage>
</organism>
<dbReference type="GO" id="GO:0009245">
    <property type="term" value="P:lipid A biosynthetic process"/>
    <property type="evidence" value="ECO:0007669"/>
    <property type="project" value="UniProtKB-KW"/>
</dbReference>
<dbReference type="InterPro" id="IPR010137">
    <property type="entry name" value="Lipid_A_LpxA"/>
</dbReference>
<protein>
    <submittedName>
        <fullName evidence="8">Acyl-[acyl-carrier-protein]--UDP-N-acetylglucosamine O-acyltransferase</fullName>
    </submittedName>
</protein>
<dbReference type="NCBIfam" id="NF003657">
    <property type="entry name" value="PRK05289.1"/>
    <property type="match status" value="1"/>
</dbReference>
<dbReference type="PIRSF" id="PIRSF000456">
    <property type="entry name" value="UDP-GlcNAc_acltr"/>
    <property type="match status" value="1"/>
</dbReference>
<dbReference type="PANTHER" id="PTHR43480">
    <property type="entry name" value="ACYL-[ACYL-CARRIER-PROTEIN]--UDP-N-ACETYLGLUCOSAMINE O-ACYLTRANSFERASE"/>
    <property type="match status" value="1"/>
</dbReference>
<evidence type="ECO:0000256" key="6">
    <source>
        <dbReference type="ARBA" id="ARBA00023315"/>
    </source>
</evidence>
<evidence type="ECO:0000256" key="1">
    <source>
        <dbReference type="ARBA" id="ARBA00022516"/>
    </source>
</evidence>
<feature type="domain" description="UDP N-acetylglucosamine O-acyltransferase C-terminal" evidence="7">
    <location>
        <begin position="173"/>
        <end position="235"/>
    </location>
</feature>
<dbReference type="AlphaFoldDB" id="A0A1M6RWU4"/>
<dbReference type="InterPro" id="IPR011004">
    <property type="entry name" value="Trimer_LpxA-like_sf"/>
</dbReference>
<dbReference type="NCBIfam" id="TIGR01852">
    <property type="entry name" value="lipid_A_lpxA"/>
    <property type="match status" value="1"/>
</dbReference>
<evidence type="ECO:0000313" key="8">
    <source>
        <dbReference type="EMBL" id="SHK36921.1"/>
    </source>
</evidence>
<evidence type="ECO:0000256" key="2">
    <source>
        <dbReference type="ARBA" id="ARBA00022556"/>
    </source>
</evidence>
<name>A0A1M6RWU4_9BACT</name>
<evidence type="ECO:0000256" key="3">
    <source>
        <dbReference type="ARBA" id="ARBA00022679"/>
    </source>
</evidence>
<keyword evidence="1" id="KW-0444">Lipid biosynthesis</keyword>
<dbReference type="RefSeq" id="WP_073302813.1">
    <property type="nucleotide sequence ID" value="NZ_FRAW01000004.1"/>
</dbReference>
<gene>
    <name evidence="8" type="ORF">SAMN05720469_104139</name>
</gene>
<dbReference type="PANTHER" id="PTHR43480:SF1">
    <property type="entry name" value="ACYL-[ACYL-CARRIER-PROTEIN]--UDP-N-ACETYLGLUCOSAMINE O-ACYLTRANSFERASE, MITOCHONDRIAL-RELATED"/>
    <property type="match status" value="1"/>
</dbReference>
<keyword evidence="6 8" id="KW-0012">Acyltransferase</keyword>
<evidence type="ECO:0000259" key="7">
    <source>
        <dbReference type="Pfam" id="PF13720"/>
    </source>
</evidence>
<proteinExistence type="predicted"/>
<keyword evidence="9" id="KW-1185">Reference proteome</keyword>
<dbReference type="Pfam" id="PF00132">
    <property type="entry name" value="Hexapep"/>
    <property type="match status" value="1"/>
</dbReference>
<dbReference type="InterPro" id="IPR029098">
    <property type="entry name" value="Acetyltransf_C"/>
</dbReference>
<accession>A0A1M6RWU4</accession>
<dbReference type="Pfam" id="PF13720">
    <property type="entry name" value="Acetyltransf_11"/>
    <property type="match status" value="1"/>
</dbReference>
<dbReference type="InterPro" id="IPR001451">
    <property type="entry name" value="Hexapep"/>
</dbReference>
<keyword evidence="2" id="KW-0441">Lipid A biosynthesis</keyword>
<dbReference type="GO" id="GO:0008780">
    <property type="term" value="F:acyl-[acyl-carrier-protein]-UDP-N-acetylglucosamine O-acyltransferase activity"/>
    <property type="evidence" value="ECO:0007669"/>
    <property type="project" value="InterPro"/>
</dbReference>
<keyword evidence="4" id="KW-0677">Repeat</keyword>
<keyword evidence="5" id="KW-0443">Lipid metabolism</keyword>
<reference evidence="9" key="1">
    <citation type="submission" date="2016-11" db="EMBL/GenBank/DDBJ databases">
        <authorList>
            <person name="Varghese N."/>
            <person name="Submissions S."/>
        </authorList>
    </citation>
    <scope>NUCLEOTIDE SEQUENCE [LARGE SCALE GENOMIC DNA]</scope>
    <source>
        <strain evidence="9">UWOS</strain>
    </source>
</reference>
<dbReference type="Proteomes" id="UP000184275">
    <property type="component" value="Unassembled WGS sequence"/>
</dbReference>
<evidence type="ECO:0000256" key="4">
    <source>
        <dbReference type="ARBA" id="ARBA00022737"/>
    </source>
</evidence>
<sequence length="252" mass="27823">MIHPSAYVSQNAKVADSACIGPWCIVEDFAEIGENVVLESRVHVLPFVKIGAETRIFDGASLGNVPQDLKFAGERTFLEIGERCVIREYATLHRGTAETGKTVVGDESLVMAYVHVAHDCQIGKGVVISNRVQLAGHVQIGDYANLGGTAGVSQNCRIGAYSFVGAALKVDKDVPPYVKALGNPLRFAGVNLHALRRFPERFSASRMVEIEKLYRDFFHSRCPVEEKAKEMVKCQDSTIRDFFLVENRPLIR</sequence>
<dbReference type="InterPro" id="IPR018357">
    <property type="entry name" value="Hexapep_transf_CS"/>
</dbReference>
<evidence type="ECO:0000313" key="9">
    <source>
        <dbReference type="Proteomes" id="UP000184275"/>
    </source>
</evidence>
<dbReference type="SUPFAM" id="SSF51161">
    <property type="entry name" value="Trimeric LpxA-like enzymes"/>
    <property type="match status" value="1"/>
</dbReference>
<dbReference type="EMBL" id="FRAW01000004">
    <property type="protein sequence ID" value="SHK36921.1"/>
    <property type="molecule type" value="Genomic_DNA"/>
</dbReference>
<keyword evidence="3 8" id="KW-0808">Transferase</keyword>
<dbReference type="PROSITE" id="PS00101">
    <property type="entry name" value="HEXAPEP_TRANSFERASES"/>
    <property type="match status" value="1"/>
</dbReference>
<dbReference type="GO" id="GO:0016020">
    <property type="term" value="C:membrane"/>
    <property type="evidence" value="ECO:0007669"/>
    <property type="project" value="GOC"/>
</dbReference>